<reference evidence="1" key="1">
    <citation type="submission" date="2023-04" db="EMBL/GenBank/DDBJ databases">
        <authorList>
            <person name="Vijverberg K."/>
            <person name="Xiong W."/>
            <person name="Schranz E."/>
        </authorList>
    </citation>
    <scope>NUCLEOTIDE SEQUENCE</scope>
</reference>
<dbReference type="AlphaFoldDB" id="A0AA35YM11"/>
<sequence>MVEAILFDMLQHQDSEVVTALYAKISPFFEKETPEASANNNEDQEADEFFQFCCLWSLVICFEIGLTNFKIFFGLSLINSVYWISIGNWNIFQASVDGVDSLGVSSLDQSLKQNSLLVDCVWITRKQGAETKIYL</sequence>
<protein>
    <submittedName>
        <fullName evidence="1">Uncharacterized protein</fullName>
    </submittedName>
</protein>
<keyword evidence="2" id="KW-1185">Reference proteome</keyword>
<accession>A0AA35YM11</accession>
<organism evidence="1 2">
    <name type="scientific">Lactuca saligna</name>
    <name type="common">Willowleaf lettuce</name>
    <dbReference type="NCBI Taxonomy" id="75948"/>
    <lineage>
        <taxon>Eukaryota</taxon>
        <taxon>Viridiplantae</taxon>
        <taxon>Streptophyta</taxon>
        <taxon>Embryophyta</taxon>
        <taxon>Tracheophyta</taxon>
        <taxon>Spermatophyta</taxon>
        <taxon>Magnoliopsida</taxon>
        <taxon>eudicotyledons</taxon>
        <taxon>Gunneridae</taxon>
        <taxon>Pentapetalae</taxon>
        <taxon>asterids</taxon>
        <taxon>campanulids</taxon>
        <taxon>Asterales</taxon>
        <taxon>Asteraceae</taxon>
        <taxon>Cichorioideae</taxon>
        <taxon>Cichorieae</taxon>
        <taxon>Lactucinae</taxon>
        <taxon>Lactuca</taxon>
    </lineage>
</organism>
<evidence type="ECO:0000313" key="2">
    <source>
        <dbReference type="Proteomes" id="UP001177003"/>
    </source>
</evidence>
<name>A0AA35YM11_LACSI</name>
<gene>
    <name evidence="1" type="ORF">LSALG_LOCUS16306</name>
</gene>
<evidence type="ECO:0000313" key="1">
    <source>
        <dbReference type="EMBL" id="CAI9276317.1"/>
    </source>
</evidence>
<proteinExistence type="predicted"/>
<dbReference type="Proteomes" id="UP001177003">
    <property type="component" value="Chromosome 3"/>
</dbReference>
<dbReference type="EMBL" id="OX465079">
    <property type="protein sequence ID" value="CAI9276317.1"/>
    <property type="molecule type" value="Genomic_DNA"/>
</dbReference>